<dbReference type="STRING" id="686832.A0A0C3BR91"/>
<feature type="domain" description="CxC1-like cysteine cluster associated with KDZ transposases" evidence="1">
    <location>
        <begin position="75"/>
        <end position="153"/>
    </location>
</feature>
<dbReference type="PANTHER" id="PTHR33096">
    <property type="entry name" value="CXC2 DOMAIN-CONTAINING PROTEIN"/>
    <property type="match status" value="1"/>
</dbReference>
<dbReference type="EMBL" id="KN831787">
    <property type="protein sequence ID" value="KIM39165.1"/>
    <property type="molecule type" value="Genomic_DNA"/>
</dbReference>
<dbReference type="Proteomes" id="UP000053424">
    <property type="component" value="Unassembled WGS sequence"/>
</dbReference>
<evidence type="ECO:0000259" key="1">
    <source>
        <dbReference type="Pfam" id="PF18802"/>
    </source>
</evidence>
<dbReference type="Pfam" id="PF18802">
    <property type="entry name" value="CxC1"/>
    <property type="match status" value="1"/>
</dbReference>
<feature type="non-terminal residue" evidence="2">
    <location>
        <position position="1"/>
    </location>
</feature>
<accession>A0A0C3BR91</accession>
<keyword evidence="3" id="KW-1185">Reference proteome</keyword>
<sequence>MGVEYDTDGPDDDVVEELAREVRAVKKQKQWRKWSEDVIPALLQPYMTLLRETEGLRNINSKRQADGCDGCSEGRLLNVTCVYFDNLEKMTLCTCNEPALQLLQKGFFPCAPQLPTLAVDLGVLDFARDLFINAAPNTTAWCETLEGFLSARSFKLSTRDSLRGRFGNALKWYATLTNTKNLMLRDYLNVVRGAELSMEDEGDQYESEGRFGLACSLKYIVAHVSISDIVYQPEQVPEMNEQDSSPRQFNDRPDEYLRERCPLCFGGENWSKPSEKVDVIVCLDACFTQKRRQPQGNAWHEPHTHPETVFIPPSEVKAMEEIVESL</sequence>
<evidence type="ECO:0000313" key="3">
    <source>
        <dbReference type="Proteomes" id="UP000053424"/>
    </source>
</evidence>
<organism evidence="2 3">
    <name type="scientific">Hebeloma cylindrosporum</name>
    <dbReference type="NCBI Taxonomy" id="76867"/>
    <lineage>
        <taxon>Eukaryota</taxon>
        <taxon>Fungi</taxon>
        <taxon>Dikarya</taxon>
        <taxon>Basidiomycota</taxon>
        <taxon>Agaricomycotina</taxon>
        <taxon>Agaricomycetes</taxon>
        <taxon>Agaricomycetidae</taxon>
        <taxon>Agaricales</taxon>
        <taxon>Agaricineae</taxon>
        <taxon>Hymenogastraceae</taxon>
        <taxon>Hebeloma</taxon>
    </lineage>
</organism>
<evidence type="ECO:0000313" key="2">
    <source>
        <dbReference type="EMBL" id="KIM39165.1"/>
    </source>
</evidence>
<dbReference type="OrthoDB" id="3200967at2759"/>
<dbReference type="InterPro" id="IPR041320">
    <property type="entry name" value="CxC1"/>
</dbReference>
<protein>
    <recommendedName>
        <fullName evidence="1">CxC1-like cysteine cluster associated with KDZ transposases domain-containing protein</fullName>
    </recommendedName>
</protein>
<reference evidence="2 3" key="1">
    <citation type="submission" date="2014-04" db="EMBL/GenBank/DDBJ databases">
        <authorList>
            <consortium name="DOE Joint Genome Institute"/>
            <person name="Kuo A."/>
            <person name="Gay G."/>
            <person name="Dore J."/>
            <person name="Kohler A."/>
            <person name="Nagy L.G."/>
            <person name="Floudas D."/>
            <person name="Copeland A."/>
            <person name="Barry K.W."/>
            <person name="Cichocki N."/>
            <person name="Veneault-Fourrey C."/>
            <person name="LaButti K."/>
            <person name="Lindquist E.A."/>
            <person name="Lipzen A."/>
            <person name="Lundell T."/>
            <person name="Morin E."/>
            <person name="Murat C."/>
            <person name="Sun H."/>
            <person name="Tunlid A."/>
            <person name="Henrissat B."/>
            <person name="Grigoriev I.V."/>
            <person name="Hibbett D.S."/>
            <person name="Martin F."/>
            <person name="Nordberg H.P."/>
            <person name="Cantor M.N."/>
            <person name="Hua S.X."/>
        </authorList>
    </citation>
    <scope>NUCLEOTIDE SEQUENCE [LARGE SCALE GENOMIC DNA]</scope>
    <source>
        <strain evidence="3">h7</strain>
    </source>
</reference>
<dbReference type="AlphaFoldDB" id="A0A0C3BR91"/>
<dbReference type="HOGENOM" id="CLU_004552_2_0_1"/>
<dbReference type="PANTHER" id="PTHR33096:SF1">
    <property type="entry name" value="CXC1-LIKE CYSTEINE CLUSTER ASSOCIATED WITH KDZ TRANSPOSASES DOMAIN-CONTAINING PROTEIN"/>
    <property type="match status" value="1"/>
</dbReference>
<gene>
    <name evidence="2" type="ORF">M413DRAFT_75239</name>
</gene>
<proteinExistence type="predicted"/>
<reference evidence="3" key="2">
    <citation type="submission" date="2015-01" db="EMBL/GenBank/DDBJ databases">
        <title>Evolutionary Origins and Diversification of the Mycorrhizal Mutualists.</title>
        <authorList>
            <consortium name="DOE Joint Genome Institute"/>
            <consortium name="Mycorrhizal Genomics Consortium"/>
            <person name="Kohler A."/>
            <person name="Kuo A."/>
            <person name="Nagy L.G."/>
            <person name="Floudas D."/>
            <person name="Copeland A."/>
            <person name="Barry K.W."/>
            <person name="Cichocki N."/>
            <person name="Veneault-Fourrey C."/>
            <person name="LaButti K."/>
            <person name="Lindquist E.A."/>
            <person name="Lipzen A."/>
            <person name="Lundell T."/>
            <person name="Morin E."/>
            <person name="Murat C."/>
            <person name="Riley R."/>
            <person name="Ohm R."/>
            <person name="Sun H."/>
            <person name="Tunlid A."/>
            <person name="Henrissat B."/>
            <person name="Grigoriev I.V."/>
            <person name="Hibbett D.S."/>
            <person name="Martin F."/>
        </authorList>
    </citation>
    <scope>NUCLEOTIDE SEQUENCE [LARGE SCALE GENOMIC DNA]</scope>
    <source>
        <strain evidence="3">h7</strain>
    </source>
</reference>
<name>A0A0C3BR91_HEBCY</name>